<dbReference type="CDD" id="cd07956">
    <property type="entry name" value="Anticodon_Ia_Arg"/>
    <property type="match status" value="1"/>
</dbReference>
<accession>A0A947DJP5</accession>
<dbReference type="SUPFAM" id="SSF55190">
    <property type="entry name" value="Arginyl-tRNA synthetase (ArgRS), N-terminal 'additional' domain"/>
    <property type="match status" value="1"/>
</dbReference>
<evidence type="ECO:0000256" key="4">
    <source>
        <dbReference type="ARBA" id="ARBA00022490"/>
    </source>
</evidence>
<dbReference type="PANTHER" id="PTHR11956">
    <property type="entry name" value="ARGINYL-TRNA SYNTHETASE"/>
    <property type="match status" value="1"/>
</dbReference>
<evidence type="ECO:0000256" key="6">
    <source>
        <dbReference type="ARBA" id="ARBA00022741"/>
    </source>
</evidence>
<dbReference type="PANTHER" id="PTHR11956:SF5">
    <property type="entry name" value="ARGININE--TRNA LIGASE, CYTOPLASMIC"/>
    <property type="match status" value="1"/>
</dbReference>
<dbReference type="SUPFAM" id="SSF52374">
    <property type="entry name" value="Nucleotidylyl transferase"/>
    <property type="match status" value="1"/>
</dbReference>
<dbReference type="Proteomes" id="UP000717364">
    <property type="component" value="Unassembled WGS sequence"/>
</dbReference>
<feature type="short sequence motif" description="'HIGH' region" evidence="11">
    <location>
        <begin position="126"/>
        <end position="136"/>
    </location>
</feature>
<evidence type="ECO:0000256" key="3">
    <source>
        <dbReference type="ARBA" id="ARBA00011245"/>
    </source>
</evidence>
<dbReference type="InterPro" id="IPR008909">
    <property type="entry name" value="DALR_anticod-bd"/>
</dbReference>
<dbReference type="InterPro" id="IPR001412">
    <property type="entry name" value="aa-tRNA-synth_I_CS"/>
</dbReference>
<dbReference type="CDD" id="cd00671">
    <property type="entry name" value="ArgRS_core"/>
    <property type="match status" value="1"/>
</dbReference>
<comment type="caution">
    <text evidence="15">The sequence shown here is derived from an EMBL/GenBank/DDBJ whole genome shotgun (WGS) entry which is preliminary data.</text>
</comment>
<evidence type="ECO:0000313" key="16">
    <source>
        <dbReference type="Proteomes" id="UP000717364"/>
    </source>
</evidence>
<evidence type="ECO:0000256" key="9">
    <source>
        <dbReference type="ARBA" id="ARBA00023146"/>
    </source>
</evidence>
<dbReference type="Gene3D" id="1.10.730.10">
    <property type="entry name" value="Isoleucyl-tRNA Synthetase, Domain 1"/>
    <property type="match status" value="1"/>
</dbReference>
<keyword evidence="4 11" id="KW-0963">Cytoplasm</keyword>
<dbReference type="FunFam" id="1.10.730.10:FF:000006">
    <property type="entry name" value="Arginyl-tRNA synthetase 2, mitochondrial"/>
    <property type="match status" value="1"/>
</dbReference>
<dbReference type="SUPFAM" id="SSF47323">
    <property type="entry name" value="Anticodon-binding domain of a subclass of class I aminoacyl-tRNA synthetases"/>
    <property type="match status" value="1"/>
</dbReference>
<proteinExistence type="inferred from homology"/>
<dbReference type="RefSeq" id="WP_215610233.1">
    <property type="nucleotide sequence ID" value="NZ_JADOES010000039.1"/>
</dbReference>
<feature type="domain" description="DALR anticodon binding" evidence="13">
    <location>
        <begin position="468"/>
        <end position="584"/>
    </location>
</feature>
<dbReference type="EC" id="6.1.1.19" evidence="11"/>
<comment type="subcellular location">
    <subcellularLocation>
        <location evidence="1 11">Cytoplasm</location>
    </subcellularLocation>
</comment>
<evidence type="ECO:0000256" key="7">
    <source>
        <dbReference type="ARBA" id="ARBA00022840"/>
    </source>
</evidence>
<keyword evidence="9 11" id="KW-0030">Aminoacyl-tRNA synthetase</keyword>
<keyword evidence="5 11" id="KW-0436">Ligase</keyword>
<comment type="catalytic activity">
    <reaction evidence="10 11">
        <text>tRNA(Arg) + L-arginine + ATP = L-arginyl-tRNA(Arg) + AMP + diphosphate</text>
        <dbReference type="Rhea" id="RHEA:20301"/>
        <dbReference type="Rhea" id="RHEA-COMP:9658"/>
        <dbReference type="Rhea" id="RHEA-COMP:9673"/>
        <dbReference type="ChEBI" id="CHEBI:30616"/>
        <dbReference type="ChEBI" id="CHEBI:32682"/>
        <dbReference type="ChEBI" id="CHEBI:33019"/>
        <dbReference type="ChEBI" id="CHEBI:78442"/>
        <dbReference type="ChEBI" id="CHEBI:78513"/>
        <dbReference type="ChEBI" id="CHEBI:456215"/>
        <dbReference type="EC" id="6.1.1.19"/>
    </reaction>
</comment>
<dbReference type="PROSITE" id="PS00178">
    <property type="entry name" value="AA_TRNA_LIGASE_I"/>
    <property type="match status" value="1"/>
</dbReference>
<sequence length="584" mass="65299">MLSTLDDLKQRLQTALVNAFGPDLEGTDPVLVATNNPKFGDYQANVAMSLAKRLKEKPRAIATKIVDHLTIDDLCEPPQIAGPGFINLKFKTDYLQAQLKAIYSDDRLGVPTATPAQRTIVDFSSPNIAKEMHVGHLRSTIIGECIARTLEFLGHDVLRLNHVGDWGTQFGMLITHLRDVCPEAITESSSVDIGDLVEFYKQAKQRFDEEEEFKTTSREAVVDLQSGDESARKAWQLLCEQSRKEFQKIYDRLDITIQERGESFYNPLLEDVAKDLTSLGLLEEDQGAQVVFLEGFTNKDGNPQPLIVQKSDGGFNYATTDLAAIRQRTVDEKAQRVIYITDAGQANHFAQVFQVANRAHWIPDGVELVHVPFGLVKGEDGKKLKTRSGETVKLKSLLDEAVTGAEKDLQTRIADESREESAEFVQEVSTAVGISAVKYADLSQNRTSDYVFSFDKMLALQGNTAPYMLYAYVRVQGISRKGNIDFSQLGDAAILLEDDSELALAKHLLALDTTIMEVARDLYPNRLCQYLFELSQKFNQFYDRCSVLQAEEPQRTSRLMLCDLTARTLQLGLSLLGIPVLERM</sequence>
<dbReference type="PRINTS" id="PR01038">
    <property type="entry name" value="TRNASYNTHARG"/>
</dbReference>
<comment type="subunit">
    <text evidence="3 11">Monomer.</text>
</comment>
<reference evidence="15" key="2">
    <citation type="journal article" date="2021" name="Mar. Drugs">
        <title>Genome Reduction and Secondary Metabolism of the Marine Sponge-Associated Cyanobacterium Leptothoe.</title>
        <authorList>
            <person name="Konstantinou D."/>
            <person name="Popin R.V."/>
            <person name="Fewer D.P."/>
            <person name="Sivonen K."/>
            <person name="Gkelis S."/>
        </authorList>
    </citation>
    <scope>NUCLEOTIDE SEQUENCE</scope>
    <source>
        <strain evidence="15">TAU-MAC 1115</strain>
    </source>
</reference>
<dbReference type="AlphaFoldDB" id="A0A947DJP5"/>
<dbReference type="SMART" id="SM00836">
    <property type="entry name" value="DALR_1"/>
    <property type="match status" value="1"/>
</dbReference>
<dbReference type="InterPro" id="IPR001278">
    <property type="entry name" value="Arg-tRNA-ligase"/>
</dbReference>
<keyword evidence="6 11" id="KW-0547">Nucleotide-binding</keyword>
<dbReference type="InterPro" id="IPR005148">
    <property type="entry name" value="Arg-tRNA-synth_N"/>
</dbReference>
<dbReference type="InterPro" id="IPR014729">
    <property type="entry name" value="Rossmann-like_a/b/a_fold"/>
</dbReference>
<evidence type="ECO:0000259" key="14">
    <source>
        <dbReference type="SMART" id="SM01016"/>
    </source>
</evidence>
<evidence type="ECO:0000256" key="8">
    <source>
        <dbReference type="ARBA" id="ARBA00022917"/>
    </source>
</evidence>
<evidence type="ECO:0000313" key="15">
    <source>
        <dbReference type="EMBL" id="MBT9317166.1"/>
    </source>
</evidence>
<organism evidence="15 16">
    <name type="scientific">Leptothoe spongobia TAU-MAC 1115</name>
    <dbReference type="NCBI Taxonomy" id="1967444"/>
    <lineage>
        <taxon>Bacteria</taxon>
        <taxon>Bacillati</taxon>
        <taxon>Cyanobacteriota</taxon>
        <taxon>Cyanophyceae</taxon>
        <taxon>Nodosilineales</taxon>
        <taxon>Cymatolegaceae</taxon>
        <taxon>Leptothoe</taxon>
        <taxon>Leptothoe spongobia</taxon>
    </lineage>
</organism>
<dbReference type="Pfam" id="PF03485">
    <property type="entry name" value="Arg_tRNA_synt_N"/>
    <property type="match status" value="1"/>
</dbReference>
<feature type="domain" description="Arginyl tRNA synthetase N-terminal" evidence="14">
    <location>
        <begin position="6"/>
        <end position="90"/>
    </location>
</feature>
<dbReference type="HAMAP" id="MF_00123">
    <property type="entry name" value="Arg_tRNA_synth"/>
    <property type="match status" value="1"/>
</dbReference>
<dbReference type="EMBL" id="JADOES010000039">
    <property type="protein sequence ID" value="MBT9317166.1"/>
    <property type="molecule type" value="Genomic_DNA"/>
</dbReference>
<dbReference type="GO" id="GO:0005524">
    <property type="term" value="F:ATP binding"/>
    <property type="evidence" value="ECO:0007669"/>
    <property type="project" value="UniProtKB-UniRule"/>
</dbReference>
<keyword evidence="8 11" id="KW-0648">Protein biosynthesis</keyword>
<evidence type="ECO:0000256" key="2">
    <source>
        <dbReference type="ARBA" id="ARBA00005594"/>
    </source>
</evidence>
<keyword evidence="16" id="KW-1185">Reference proteome</keyword>
<dbReference type="GO" id="GO:0005737">
    <property type="term" value="C:cytoplasm"/>
    <property type="evidence" value="ECO:0007669"/>
    <property type="project" value="UniProtKB-SubCell"/>
</dbReference>
<evidence type="ECO:0000259" key="13">
    <source>
        <dbReference type="SMART" id="SM00836"/>
    </source>
</evidence>
<dbReference type="Gene3D" id="3.40.50.620">
    <property type="entry name" value="HUPs"/>
    <property type="match status" value="1"/>
</dbReference>
<dbReference type="GO" id="GO:0004814">
    <property type="term" value="F:arginine-tRNA ligase activity"/>
    <property type="evidence" value="ECO:0007669"/>
    <property type="project" value="UniProtKB-UniRule"/>
</dbReference>
<dbReference type="InterPro" id="IPR035684">
    <property type="entry name" value="ArgRS_core"/>
</dbReference>
<evidence type="ECO:0000256" key="11">
    <source>
        <dbReference type="HAMAP-Rule" id="MF_00123"/>
    </source>
</evidence>
<reference evidence="15" key="1">
    <citation type="submission" date="2020-11" db="EMBL/GenBank/DDBJ databases">
        <authorList>
            <person name="Konstantinou D."/>
            <person name="Gkelis S."/>
            <person name="Popin R."/>
            <person name="Fewer D."/>
            <person name="Sivonen K."/>
        </authorList>
    </citation>
    <scope>NUCLEOTIDE SEQUENCE</scope>
    <source>
        <strain evidence="15">TAU-MAC 1115</strain>
    </source>
</reference>
<dbReference type="Pfam" id="PF00750">
    <property type="entry name" value="tRNA-synt_1d"/>
    <property type="match status" value="1"/>
</dbReference>
<dbReference type="Gene3D" id="3.30.1360.70">
    <property type="entry name" value="Arginyl tRNA synthetase N-terminal domain"/>
    <property type="match status" value="1"/>
</dbReference>
<dbReference type="NCBIfam" id="TIGR00456">
    <property type="entry name" value="argS"/>
    <property type="match status" value="1"/>
</dbReference>
<name>A0A947DJP5_9CYAN</name>
<gene>
    <name evidence="11 15" type="primary">argS</name>
    <name evidence="15" type="ORF">IXB50_17215</name>
</gene>
<dbReference type="InterPro" id="IPR009080">
    <property type="entry name" value="tRNAsynth_Ia_anticodon-bd"/>
</dbReference>
<keyword evidence="7 11" id="KW-0067">ATP-binding</keyword>
<dbReference type="SMART" id="SM01016">
    <property type="entry name" value="Arg_tRNA_synt_N"/>
    <property type="match status" value="1"/>
</dbReference>
<evidence type="ECO:0000256" key="12">
    <source>
        <dbReference type="RuleBase" id="RU363038"/>
    </source>
</evidence>
<dbReference type="InterPro" id="IPR036695">
    <property type="entry name" value="Arg-tRNA-synth_N_sf"/>
</dbReference>
<dbReference type="FunFam" id="3.40.50.620:FF:000030">
    <property type="entry name" value="Arginine--tRNA ligase"/>
    <property type="match status" value="1"/>
</dbReference>
<dbReference type="GO" id="GO:0006420">
    <property type="term" value="P:arginyl-tRNA aminoacylation"/>
    <property type="evidence" value="ECO:0007669"/>
    <property type="project" value="UniProtKB-UniRule"/>
</dbReference>
<evidence type="ECO:0000256" key="10">
    <source>
        <dbReference type="ARBA" id="ARBA00049339"/>
    </source>
</evidence>
<comment type="similarity">
    <text evidence="2 11 12">Belongs to the class-I aminoacyl-tRNA synthetase family.</text>
</comment>
<evidence type="ECO:0000256" key="5">
    <source>
        <dbReference type="ARBA" id="ARBA00022598"/>
    </source>
</evidence>
<protein>
    <recommendedName>
        <fullName evidence="11">Arginine--tRNA ligase</fullName>
        <ecNumber evidence="11">6.1.1.19</ecNumber>
    </recommendedName>
    <alternativeName>
        <fullName evidence="11">Arginyl-tRNA synthetase</fullName>
        <shortName evidence="11">ArgRS</shortName>
    </alternativeName>
</protein>
<evidence type="ECO:0000256" key="1">
    <source>
        <dbReference type="ARBA" id="ARBA00004496"/>
    </source>
</evidence>
<dbReference type="Pfam" id="PF05746">
    <property type="entry name" value="DALR_1"/>
    <property type="match status" value="1"/>
</dbReference>